<reference evidence="1" key="1">
    <citation type="submission" date="2022-04" db="EMBL/GenBank/DDBJ databases">
        <title>Genome of the entomopathogenic fungus Entomophthora muscae.</title>
        <authorList>
            <person name="Elya C."/>
            <person name="Lovett B.R."/>
            <person name="Lee E."/>
            <person name="Macias A.M."/>
            <person name="Hajek A.E."/>
            <person name="De Bivort B.L."/>
            <person name="Kasson M.T."/>
            <person name="De Fine Licht H.H."/>
            <person name="Stajich J.E."/>
        </authorList>
    </citation>
    <scope>NUCLEOTIDE SEQUENCE</scope>
    <source>
        <strain evidence="1">Berkeley</strain>
    </source>
</reference>
<proteinExistence type="predicted"/>
<evidence type="ECO:0000313" key="2">
    <source>
        <dbReference type="Proteomes" id="UP001165960"/>
    </source>
</evidence>
<dbReference type="Proteomes" id="UP001165960">
    <property type="component" value="Unassembled WGS sequence"/>
</dbReference>
<gene>
    <name evidence="1" type="ORF">DSO57_1000383</name>
</gene>
<sequence length="240" mass="27188">MKSIFTILFAAIAIAAHSESTDAIDPFAKLPSDFMEFLTVNLNPKMDMFNCNLGKCHRKLKPSTNKFLLASNYSDGVEKIHRDGADGDLFNYLISDYFDSPPGGLGYDGINFIIQEKRTEGFKDLVDNWRRGKTIAVTIHFEDYQSLWDQLDAASKEKFLKVWVILTNIEANVEKIKAAADPSITWIVSSEDEAAQLHKITNSQLIVLREEKLIQGSMFTSNSFCFEQEPEMVERVNRSS</sequence>
<accession>A0ACC2UJU2</accession>
<dbReference type="EMBL" id="QTSX02000711">
    <property type="protein sequence ID" value="KAJ9086756.1"/>
    <property type="molecule type" value="Genomic_DNA"/>
</dbReference>
<name>A0ACC2UJU2_9FUNG</name>
<protein>
    <submittedName>
        <fullName evidence="1">Uncharacterized protein</fullName>
    </submittedName>
</protein>
<organism evidence="1 2">
    <name type="scientific">Entomophthora muscae</name>
    <dbReference type="NCBI Taxonomy" id="34485"/>
    <lineage>
        <taxon>Eukaryota</taxon>
        <taxon>Fungi</taxon>
        <taxon>Fungi incertae sedis</taxon>
        <taxon>Zoopagomycota</taxon>
        <taxon>Entomophthoromycotina</taxon>
        <taxon>Entomophthoromycetes</taxon>
        <taxon>Entomophthorales</taxon>
        <taxon>Entomophthoraceae</taxon>
        <taxon>Entomophthora</taxon>
    </lineage>
</organism>
<keyword evidence="2" id="KW-1185">Reference proteome</keyword>
<comment type="caution">
    <text evidence="1">The sequence shown here is derived from an EMBL/GenBank/DDBJ whole genome shotgun (WGS) entry which is preliminary data.</text>
</comment>
<evidence type="ECO:0000313" key="1">
    <source>
        <dbReference type="EMBL" id="KAJ9086756.1"/>
    </source>
</evidence>